<dbReference type="AlphaFoldDB" id="A0AAW0GQ40"/>
<evidence type="ECO:0000313" key="1">
    <source>
        <dbReference type="EMBL" id="KAK7692037.1"/>
    </source>
</evidence>
<dbReference type="EMBL" id="JASBNA010000005">
    <property type="protein sequence ID" value="KAK7692037.1"/>
    <property type="molecule type" value="Genomic_DNA"/>
</dbReference>
<protein>
    <submittedName>
        <fullName evidence="1">Uncharacterized protein</fullName>
    </submittedName>
</protein>
<accession>A0AAW0GQ40</accession>
<evidence type="ECO:0000313" key="2">
    <source>
        <dbReference type="Proteomes" id="UP001385951"/>
    </source>
</evidence>
<name>A0AAW0GQ40_9APHY</name>
<gene>
    <name evidence="1" type="ORF">QCA50_005442</name>
</gene>
<dbReference type="Proteomes" id="UP001385951">
    <property type="component" value="Unassembled WGS sequence"/>
</dbReference>
<organism evidence="1 2">
    <name type="scientific">Cerrena zonata</name>
    <dbReference type="NCBI Taxonomy" id="2478898"/>
    <lineage>
        <taxon>Eukaryota</taxon>
        <taxon>Fungi</taxon>
        <taxon>Dikarya</taxon>
        <taxon>Basidiomycota</taxon>
        <taxon>Agaricomycotina</taxon>
        <taxon>Agaricomycetes</taxon>
        <taxon>Polyporales</taxon>
        <taxon>Cerrenaceae</taxon>
        <taxon>Cerrena</taxon>
    </lineage>
</organism>
<reference evidence="1 2" key="1">
    <citation type="submission" date="2022-09" db="EMBL/GenBank/DDBJ databases">
        <authorList>
            <person name="Palmer J.M."/>
        </authorList>
    </citation>
    <scope>NUCLEOTIDE SEQUENCE [LARGE SCALE GENOMIC DNA]</scope>
    <source>
        <strain evidence="1 2">DSM 7382</strain>
    </source>
</reference>
<keyword evidence="2" id="KW-1185">Reference proteome</keyword>
<sequence length="94" mass="10447">MTNGEIRSIYSMDGSGRIHMCQHAARLAPPPVSFIPRSPHGFKQFVITGYKVPFVALSSSITHICMDSILSCILHFTSCPVESESWTMEAFSIR</sequence>
<proteinExistence type="predicted"/>
<comment type="caution">
    <text evidence="1">The sequence shown here is derived from an EMBL/GenBank/DDBJ whole genome shotgun (WGS) entry which is preliminary data.</text>
</comment>